<evidence type="ECO:0000256" key="1">
    <source>
        <dbReference type="ARBA" id="ARBA00007357"/>
    </source>
</evidence>
<dbReference type="PRINTS" id="PR00786">
    <property type="entry name" value="NEPRILYSIN"/>
</dbReference>
<dbReference type="OrthoDB" id="6475849at2759"/>
<accession>A0A7D9L4M7</accession>
<gene>
    <name evidence="2" type="ORF">PACLA_8A024757</name>
</gene>
<dbReference type="PANTHER" id="PTHR11733">
    <property type="entry name" value="ZINC METALLOPROTEASE FAMILY M13 NEPRILYSIN-RELATED"/>
    <property type="match status" value="1"/>
</dbReference>
<dbReference type="Gene3D" id="3.40.390.10">
    <property type="entry name" value="Collagenase (Catalytic Domain)"/>
    <property type="match status" value="1"/>
</dbReference>
<dbReference type="GO" id="GO:0004222">
    <property type="term" value="F:metalloendopeptidase activity"/>
    <property type="evidence" value="ECO:0007669"/>
    <property type="project" value="InterPro"/>
</dbReference>
<dbReference type="EMBL" id="CACRXK020012237">
    <property type="protein sequence ID" value="CAB4022953.1"/>
    <property type="molecule type" value="Genomic_DNA"/>
</dbReference>
<dbReference type="Proteomes" id="UP001152795">
    <property type="component" value="Unassembled WGS sequence"/>
</dbReference>
<organism evidence="2 3">
    <name type="scientific">Paramuricea clavata</name>
    <name type="common">Red gorgonian</name>
    <name type="synonym">Violescent sea-whip</name>
    <dbReference type="NCBI Taxonomy" id="317549"/>
    <lineage>
        <taxon>Eukaryota</taxon>
        <taxon>Metazoa</taxon>
        <taxon>Cnidaria</taxon>
        <taxon>Anthozoa</taxon>
        <taxon>Octocorallia</taxon>
        <taxon>Malacalcyonacea</taxon>
        <taxon>Plexauridae</taxon>
        <taxon>Paramuricea</taxon>
    </lineage>
</organism>
<evidence type="ECO:0000313" key="3">
    <source>
        <dbReference type="Proteomes" id="UP001152795"/>
    </source>
</evidence>
<reference evidence="2" key="1">
    <citation type="submission" date="2020-04" db="EMBL/GenBank/DDBJ databases">
        <authorList>
            <person name="Alioto T."/>
            <person name="Alioto T."/>
            <person name="Gomez Garrido J."/>
        </authorList>
    </citation>
    <scope>NUCLEOTIDE SEQUENCE</scope>
    <source>
        <strain evidence="2">A484AB</strain>
    </source>
</reference>
<name>A0A7D9L4M7_PARCT</name>
<dbReference type="Pfam" id="PF01431">
    <property type="entry name" value="Peptidase_M13"/>
    <property type="match status" value="1"/>
</dbReference>
<proteinExistence type="inferred from homology"/>
<dbReference type="InterPro" id="IPR024079">
    <property type="entry name" value="MetalloPept_cat_dom_sf"/>
</dbReference>
<dbReference type="CDD" id="cd08662">
    <property type="entry name" value="M13"/>
    <property type="match status" value="1"/>
</dbReference>
<dbReference type="PROSITE" id="PS51885">
    <property type="entry name" value="NEPRILYSIN"/>
    <property type="match status" value="1"/>
</dbReference>
<dbReference type="GO" id="GO:0016485">
    <property type="term" value="P:protein processing"/>
    <property type="evidence" value="ECO:0007669"/>
    <property type="project" value="TreeGrafter"/>
</dbReference>
<protein>
    <submittedName>
        <fullName evidence="2">Endothelin-converting enzyme homolog</fullName>
    </submittedName>
</protein>
<dbReference type="InterPro" id="IPR000718">
    <property type="entry name" value="Peptidase_M13"/>
</dbReference>
<keyword evidence="3" id="KW-1185">Reference proteome</keyword>
<comment type="caution">
    <text evidence="2">The sequence shown here is derived from an EMBL/GenBank/DDBJ whole genome shotgun (WGS) entry which is preliminary data.</text>
</comment>
<dbReference type="InterPro" id="IPR018497">
    <property type="entry name" value="Peptidase_M13_C"/>
</dbReference>
<dbReference type="GO" id="GO:0005886">
    <property type="term" value="C:plasma membrane"/>
    <property type="evidence" value="ECO:0007669"/>
    <property type="project" value="TreeGrafter"/>
</dbReference>
<dbReference type="SUPFAM" id="SSF55486">
    <property type="entry name" value="Metalloproteases ('zincins'), catalytic domain"/>
    <property type="match status" value="1"/>
</dbReference>
<dbReference type="PANTHER" id="PTHR11733:SF167">
    <property type="entry name" value="FI17812P1-RELATED"/>
    <property type="match status" value="1"/>
</dbReference>
<feature type="non-terminal residue" evidence="2">
    <location>
        <position position="1"/>
    </location>
</feature>
<sequence length="188" mass="21613">VLAGILQPPFYKHDRLKALNYGSLGMVVGHEITHGFDKTGSEFDEKGNLRQWWTRKSHANFVKRSTCLIEEYDKVKIFGYKVNGSKTLSENIADNGGLKYAFRAYQNWRKINGDEDKLPGLSFNNDQLFFVGFAQLWCSKYTKEFAKTLMDKDVHSLNPVRVRVPVSNFPEFNKAFGCTPRKNTCSVW</sequence>
<comment type="similarity">
    <text evidence="1">Belongs to the peptidase M13 family.</text>
</comment>
<dbReference type="AlphaFoldDB" id="A0A7D9L4M7"/>
<evidence type="ECO:0000313" key="2">
    <source>
        <dbReference type="EMBL" id="CAB4022953.1"/>
    </source>
</evidence>